<gene>
    <name evidence="1" type="ORF">HNP81_001095</name>
</gene>
<reference evidence="1 2" key="1">
    <citation type="submission" date="2020-08" db="EMBL/GenBank/DDBJ databases">
        <title>Genomic Encyclopedia of Type Strains, Phase IV (KMG-IV): sequencing the most valuable type-strain genomes for metagenomic binning, comparative biology and taxonomic classification.</title>
        <authorList>
            <person name="Goeker M."/>
        </authorList>
    </citation>
    <scope>NUCLEOTIDE SEQUENCE [LARGE SCALE GENOMIC DNA]</scope>
    <source>
        <strain evidence="1 2">DSM 105481</strain>
    </source>
</reference>
<keyword evidence="2" id="KW-1185">Reference proteome</keyword>
<sequence length="48" mass="5670">MDNDSDPYQKHKVHRNTKSKKDVNPIICLLLLDRPRGTIFCSSIKEWQ</sequence>
<comment type="caution">
    <text evidence="1">The sequence shown here is derived from an EMBL/GenBank/DDBJ whole genome shotgun (WGS) entry which is preliminary data.</text>
</comment>
<evidence type="ECO:0000313" key="2">
    <source>
        <dbReference type="Proteomes" id="UP000626697"/>
    </source>
</evidence>
<accession>A0ABR6CN59</accession>
<proteinExistence type="predicted"/>
<evidence type="ECO:0000313" key="1">
    <source>
        <dbReference type="EMBL" id="MBA9025812.1"/>
    </source>
</evidence>
<dbReference type="Proteomes" id="UP000626697">
    <property type="component" value="Unassembled WGS sequence"/>
</dbReference>
<protein>
    <submittedName>
        <fullName evidence="1">Uncharacterized protein</fullName>
    </submittedName>
</protein>
<dbReference type="EMBL" id="JACJHX010000002">
    <property type="protein sequence ID" value="MBA9025812.1"/>
    <property type="molecule type" value="Genomic_DNA"/>
</dbReference>
<name>A0ABR6CN59_9BACI</name>
<organism evidence="1 2">
    <name type="scientific">Peribacillus huizhouensis</name>
    <dbReference type="NCBI Taxonomy" id="1501239"/>
    <lineage>
        <taxon>Bacteria</taxon>
        <taxon>Bacillati</taxon>
        <taxon>Bacillota</taxon>
        <taxon>Bacilli</taxon>
        <taxon>Bacillales</taxon>
        <taxon>Bacillaceae</taxon>
        <taxon>Peribacillus</taxon>
    </lineage>
</organism>